<sequence length="1105" mass="121683">MKTPANGAAASAVMAASNPGEGGEKKTINSELWHACAGPLVNLPAAGTHVVYFPQGHSEQVAASMKKDIDGQIPNYPNLPSKLLCLLLNVTLHADPETDEVYAQMTLQPVTSFEKEDLLRSDLALKSNRPQTEFFCKTLTASDTSTHGGFSVPRRAAEKIFPPLDFSMQPPAQELVARDLHDSVWTFRHIYRGQPKRHLLTTGWSLFVSGKRLFAGDSVLFIRDEKQQLLLGTRRANRQPTNLSSSVLSSDSMHIGILAAAAHAAANNSPFTVFYNPRASPSEFVVPLAKYYKAVYNNQISLGMRFRMMFETEESGTRRYMGTITGISDLDPVRWKNSQWRNLQVGWDESTAGERRNRVSIWEIEPVTAPFFICPPPFFRPKHPRQADDDSSDLDNVFKRTMPWIGDDFGMKDSQSLPGLSLVQWMNMQQNSSLANSMQSGYLHSMSGSVLQNLNGADLSRQLGLPPQIPQPNNLQFTGQRLPQQVQQIDQLQKLPSTMNQLGSIIPPQQSLGDITQQSRQNMITQSLPSGQVQAQILQPQNLVQNNNILQQQPSIQNPQLPVNLPQNLQQQQQQHIVGQNQQQNIMQPQLPDQGNQHLQMSDKIQFQLLQKLQQQKQSYLAQQSAMQQPAQLAQLQDQQRQLLDVSQGFSRSVAPTQMLEMPQATPTSLPQSNIALHQITSNSINSVQFSHPPPQPKPEKQQPGILPQMPGHVGLPSTHVNNQVSTTGGSVLTGAAGAGQSVITEDVPSRSTSPSTNNGQHLIQSMISSRGHRSAGVGEDIVQSAATLLSSGALETMPSNPNLVKDLPHKSDVKPSVNISRSQNQGFFAPQTYLNGAATQADYLDTSSSTTSVCLSQNDVHLQHNMNSLSYNPQSMLRDTSQDGEVQVDPRSNVPFGTSIDGSLGAINPDSLLTKGMMGLGKDFSNNISSGGMLTNYENSKDAQQDLSSSIVSQSFGVPDMTFNSIDSTINDSSFLNRGPWAPPPQFPQRMRTYTKVYKRGAVGRSIDITRYSGYDELKQDLARRFGIEGQLEDRGRVGWKLVYVDHESDVLLVGDDPWEEFVNCVRCIKILSPQEVQQMSLDGDFGNSVLPHQACSSSDNGNA</sequence>
<evidence type="ECO:0000313" key="1">
    <source>
        <dbReference type="EMBL" id="KAJ4709182.1"/>
    </source>
</evidence>
<accession>A0ACC1XEJ0</accession>
<reference evidence="1 2" key="1">
    <citation type="journal article" date="2023" name="Science">
        <title>Complex scaffold remodeling in plant triterpene biosynthesis.</title>
        <authorList>
            <person name="De La Pena R."/>
            <person name="Hodgson H."/>
            <person name="Liu J.C."/>
            <person name="Stephenson M.J."/>
            <person name="Martin A.C."/>
            <person name="Owen C."/>
            <person name="Harkess A."/>
            <person name="Leebens-Mack J."/>
            <person name="Jimenez L.E."/>
            <person name="Osbourn A."/>
            <person name="Sattely E.S."/>
        </authorList>
    </citation>
    <scope>NUCLEOTIDE SEQUENCE [LARGE SCALE GENOMIC DNA]</scope>
    <source>
        <strain evidence="2">cv. JPN11</strain>
        <tissue evidence="1">Leaf</tissue>
    </source>
</reference>
<organism evidence="1 2">
    <name type="scientific">Melia azedarach</name>
    <name type="common">Chinaberry tree</name>
    <dbReference type="NCBI Taxonomy" id="155640"/>
    <lineage>
        <taxon>Eukaryota</taxon>
        <taxon>Viridiplantae</taxon>
        <taxon>Streptophyta</taxon>
        <taxon>Embryophyta</taxon>
        <taxon>Tracheophyta</taxon>
        <taxon>Spermatophyta</taxon>
        <taxon>Magnoliopsida</taxon>
        <taxon>eudicotyledons</taxon>
        <taxon>Gunneridae</taxon>
        <taxon>Pentapetalae</taxon>
        <taxon>rosids</taxon>
        <taxon>malvids</taxon>
        <taxon>Sapindales</taxon>
        <taxon>Meliaceae</taxon>
        <taxon>Melia</taxon>
    </lineage>
</organism>
<comment type="caution">
    <text evidence="1">The sequence shown here is derived from an EMBL/GenBank/DDBJ whole genome shotgun (WGS) entry which is preliminary data.</text>
</comment>
<protein>
    <submittedName>
        <fullName evidence="1">Auxin response factor</fullName>
    </submittedName>
</protein>
<proteinExistence type="predicted"/>
<dbReference type="EMBL" id="CM051403">
    <property type="protein sequence ID" value="KAJ4709182.1"/>
    <property type="molecule type" value="Genomic_DNA"/>
</dbReference>
<dbReference type="Proteomes" id="UP001164539">
    <property type="component" value="Chromosome 10"/>
</dbReference>
<gene>
    <name evidence="1" type="ORF">OWV82_019014</name>
</gene>
<evidence type="ECO:0000313" key="2">
    <source>
        <dbReference type="Proteomes" id="UP001164539"/>
    </source>
</evidence>
<name>A0ACC1XEJ0_MELAZ</name>
<keyword evidence="2" id="KW-1185">Reference proteome</keyword>